<sequence>MGFNRRNFLLAMGVGAAGVPLLHPQAMASTAGTTLETTATPVGASGYRRLTAGPGWPTVIRADLVAAKPNREARRQALASFVQFSDMHICDAQSPLRFEYLHPIMGSSAHRPQETLTAQGSTALVKRVNAVKHGPLTGRKFDFLMTTVN</sequence>
<dbReference type="RefSeq" id="WP_065916104.1">
    <property type="nucleotide sequence ID" value="NZ_CP016793.1"/>
</dbReference>
<dbReference type="EMBL" id="CP016793">
    <property type="protein sequence ID" value="ANZ37740.1"/>
    <property type="molecule type" value="Genomic_DNA"/>
</dbReference>
<evidence type="ECO:0000313" key="2">
    <source>
        <dbReference type="EMBL" id="ANZ37740.1"/>
    </source>
</evidence>
<keyword evidence="1" id="KW-0732">Signal</keyword>
<organism evidence="2 3">
    <name type="scientific">Lentzea guizhouensis</name>
    <dbReference type="NCBI Taxonomy" id="1586287"/>
    <lineage>
        <taxon>Bacteria</taxon>
        <taxon>Bacillati</taxon>
        <taxon>Actinomycetota</taxon>
        <taxon>Actinomycetes</taxon>
        <taxon>Pseudonocardiales</taxon>
        <taxon>Pseudonocardiaceae</taxon>
        <taxon>Lentzea</taxon>
    </lineage>
</organism>
<dbReference type="Proteomes" id="UP000093053">
    <property type="component" value="Chromosome"/>
</dbReference>
<keyword evidence="3" id="KW-1185">Reference proteome</keyword>
<reference evidence="2 3" key="1">
    <citation type="submission" date="2016-07" db="EMBL/GenBank/DDBJ databases">
        <title>Complete genome sequence of the Lentzea guizhouensis DHS C013.</title>
        <authorList>
            <person name="Cao C."/>
        </authorList>
    </citation>
    <scope>NUCLEOTIDE SEQUENCE [LARGE SCALE GENOMIC DNA]</scope>
    <source>
        <strain evidence="2 3">DHS C013</strain>
    </source>
</reference>
<dbReference type="PROSITE" id="PS51318">
    <property type="entry name" value="TAT"/>
    <property type="match status" value="1"/>
</dbReference>
<protein>
    <submittedName>
        <fullName evidence="2">Uncharacterized protein</fullName>
    </submittedName>
</protein>
<evidence type="ECO:0000256" key="1">
    <source>
        <dbReference type="SAM" id="SignalP"/>
    </source>
</evidence>
<gene>
    <name evidence="2" type="ORF">BBK82_18435</name>
</gene>
<dbReference type="InterPro" id="IPR006311">
    <property type="entry name" value="TAT_signal"/>
</dbReference>
<evidence type="ECO:0000313" key="3">
    <source>
        <dbReference type="Proteomes" id="UP000093053"/>
    </source>
</evidence>
<proteinExistence type="predicted"/>
<dbReference type="AlphaFoldDB" id="A0A1B2HJ52"/>
<feature type="chain" id="PRO_5008538171" evidence="1">
    <location>
        <begin position="29"/>
        <end position="149"/>
    </location>
</feature>
<dbReference type="OrthoDB" id="8132905at2"/>
<dbReference type="STRING" id="1586287.BBK82_18435"/>
<feature type="signal peptide" evidence="1">
    <location>
        <begin position="1"/>
        <end position="28"/>
    </location>
</feature>
<accession>A0A1B2HJ52</accession>
<name>A0A1B2HJ52_9PSEU</name>
<dbReference type="KEGG" id="led:BBK82_18435"/>